<dbReference type="PROSITE" id="PS51462">
    <property type="entry name" value="NUDIX"/>
    <property type="match status" value="1"/>
</dbReference>
<evidence type="ECO:0000256" key="1">
    <source>
        <dbReference type="ARBA" id="ARBA00001946"/>
    </source>
</evidence>
<accession>A0ABD6B9H0</accession>
<dbReference type="PANTHER" id="PTHR43046:SF14">
    <property type="entry name" value="MUTT_NUDIX FAMILY PROTEIN"/>
    <property type="match status" value="1"/>
</dbReference>
<keyword evidence="5" id="KW-1185">Reference proteome</keyword>
<dbReference type="GO" id="GO:0016787">
    <property type="term" value="F:hydrolase activity"/>
    <property type="evidence" value="ECO:0007669"/>
    <property type="project" value="UniProtKB-KW"/>
</dbReference>
<reference evidence="4 5" key="1">
    <citation type="journal article" date="2019" name="Int. J. Syst. Evol. Microbiol.">
        <title>The Global Catalogue of Microorganisms (GCM) 10K type strain sequencing project: providing services to taxonomists for standard genome sequencing and annotation.</title>
        <authorList>
            <consortium name="The Broad Institute Genomics Platform"/>
            <consortium name="The Broad Institute Genome Sequencing Center for Infectious Disease"/>
            <person name="Wu L."/>
            <person name="Ma J."/>
        </authorList>
    </citation>
    <scope>NUCLEOTIDE SEQUENCE [LARGE SCALE GENOMIC DNA]</scope>
    <source>
        <strain evidence="4 5">CGMCC 1.12285</strain>
    </source>
</reference>
<dbReference type="InterPro" id="IPR020084">
    <property type="entry name" value="NUDIX_hydrolase_CS"/>
</dbReference>
<dbReference type="PROSITE" id="PS00893">
    <property type="entry name" value="NUDIX_BOX"/>
    <property type="match status" value="1"/>
</dbReference>
<organism evidence="4 5">
    <name type="scientific">Halolamina salina</name>
    <dbReference type="NCBI Taxonomy" id="1220023"/>
    <lineage>
        <taxon>Archaea</taxon>
        <taxon>Methanobacteriati</taxon>
        <taxon>Methanobacteriota</taxon>
        <taxon>Stenosarchaea group</taxon>
        <taxon>Halobacteria</taxon>
        <taxon>Halobacteriales</taxon>
        <taxon>Haloferacaceae</taxon>
    </lineage>
</organism>
<evidence type="ECO:0000256" key="2">
    <source>
        <dbReference type="ARBA" id="ARBA00022801"/>
    </source>
</evidence>
<keyword evidence="2 4" id="KW-0378">Hydrolase</keyword>
<comment type="caution">
    <text evidence="4">The sequence shown here is derived from an EMBL/GenBank/DDBJ whole genome shotgun (WGS) entry which is preliminary data.</text>
</comment>
<dbReference type="EC" id="3.6.-.-" evidence="4"/>
<dbReference type="InterPro" id="IPR000086">
    <property type="entry name" value="NUDIX_hydrolase_dom"/>
</dbReference>
<dbReference type="InterPro" id="IPR015797">
    <property type="entry name" value="NUDIX_hydrolase-like_dom_sf"/>
</dbReference>
<dbReference type="Pfam" id="PF00293">
    <property type="entry name" value="NUDIX"/>
    <property type="match status" value="1"/>
</dbReference>
<evidence type="ECO:0000313" key="5">
    <source>
        <dbReference type="Proteomes" id="UP001597111"/>
    </source>
</evidence>
<dbReference type="PANTHER" id="PTHR43046">
    <property type="entry name" value="GDP-MANNOSE MANNOSYL HYDROLASE"/>
    <property type="match status" value="1"/>
</dbReference>
<dbReference type="SUPFAM" id="SSF55811">
    <property type="entry name" value="Nudix"/>
    <property type="match status" value="1"/>
</dbReference>
<protein>
    <submittedName>
        <fullName evidence="4">NUDIX hydrolase</fullName>
        <ecNumber evidence="4">3.6.-.-</ecNumber>
    </submittedName>
</protein>
<evidence type="ECO:0000313" key="4">
    <source>
        <dbReference type="EMBL" id="MFD1526625.1"/>
    </source>
</evidence>
<evidence type="ECO:0000259" key="3">
    <source>
        <dbReference type="PROSITE" id="PS51462"/>
    </source>
</evidence>
<dbReference type="Proteomes" id="UP001597111">
    <property type="component" value="Unassembled WGS sequence"/>
</dbReference>
<sequence>MPAPLSLRTRRAIDDRIDGLREQFGPFPVVDATRLNNPEFFEHGVEMFERGQRGAAGARVTDDDGRLLLLRDDRDPETWVLPGGGHESGETFPETAKREVREETGVDCEITGVWRAVRKRFVRRDDPQRRGYLLEVFFTADAVGGDAGVEPDRLDDGETVLDVRWFDEVPANVIPVVTDPTAPPVV</sequence>
<proteinExistence type="predicted"/>
<dbReference type="InterPro" id="IPR020476">
    <property type="entry name" value="Nudix_hydrolase"/>
</dbReference>
<gene>
    <name evidence="4" type="ORF">ACFR9S_10000</name>
</gene>
<dbReference type="RefSeq" id="WP_379818535.1">
    <property type="nucleotide sequence ID" value="NZ_JBHUDH010000111.1"/>
</dbReference>
<dbReference type="CDD" id="cd02883">
    <property type="entry name" value="NUDIX_Hydrolase"/>
    <property type="match status" value="1"/>
</dbReference>
<feature type="domain" description="Nudix hydrolase" evidence="3">
    <location>
        <begin position="51"/>
        <end position="186"/>
    </location>
</feature>
<name>A0ABD6B9H0_9EURY</name>
<dbReference type="EMBL" id="JBHUDH010000111">
    <property type="protein sequence ID" value="MFD1526625.1"/>
    <property type="molecule type" value="Genomic_DNA"/>
</dbReference>
<dbReference type="AlphaFoldDB" id="A0ABD6B9H0"/>
<dbReference type="Gene3D" id="3.90.79.10">
    <property type="entry name" value="Nucleoside Triphosphate Pyrophosphohydrolase"/>
    <property type="match status" value="1"/>
</dbReference>
<dbReference type="PRINTS" id="PR00502">
    <property type="entry name" value="NUDIXFAMILY"/>
</dbReference>
<comment type="cofactor">
    <cofactor evidence="1">
        <name>Mg(2+)</name>
        <dbReference type="ChEBI" id="CHEBI:18420"/>
    </cofactor>
</comment>